<accession>A0A9N8YZ86</accession>
<dbReference type="EMBL" id="CAJVPL010000174">
    <property type="protein sequence ID" value="CAG8459944.1"/>
    <property type="molecule type" value="Genomic_DNA"/>
</dbReference>
<evidence type="ECO:0000313" key="1">
    <source>
        <dbReference type="EMBL" id="CAG8459944.1"/>
    </source>
</evidence>
<gene>
    <name evidence="1" type="ORF">AGERDE_LOCUS2198</name>
</gene>
<comment type="caution">
    <text evidence="1">The sequence shown here is derived from an EMBL/GenBank/DDBJ whole genome shotgun (WGS) entry which is preliminary data.</text>
</comment>
<sequence>MNRSMSIEISKDVAAVSSESSVQKNRILADDEEFYWNKYGQPLFNSHSTFKTTSSSKTLTKSLLDENGSSEDVHTSSFNNNGLETVRFDKTDNGKGDDHNGNTIGTILLTSFPPPIDEPAQVDGIQHQETPKKETEKLMISTASSITTDASSSSSSVQKEAQNNEIQTLISDAVKSVYGMAKLNGISKEKFLELVWDAVMKE</sequence>
<name>A0A9N8YZ86_9GLOM</name>
<reference evidence="1" key="1">
    <citation type="submission" date="2021-06" db="EMBL/GenBank/DDBJ databases">
        <authorList>
            <person name="Kallberg Y."/>
            <person name="Tangrot J."/>
            <person name="Rosling A."/>
        </authorList>
    </citation>
    <scope>NUCLEOTIDE SEQUENCE</scope>
    <source>
        <strain evidence="1">MT106</strain>
    </source>
</reference>
<evidence type="ECO:0000313" key="2">
    <source>
        <dbReference type="Proteomes" id="UP000789831"/>
    </source>
</evidence>
<dbReference type="AlphaFoldDB" id="A0A9N8YZ86"/>
<organism evidence="1 2">
    <name type="scientific">Ambispora gerdemannii</name>
    <dbReference type="NCBI Taxonomy" id="144530"/>
    <lineage>
        <taxon>Eukaryota</taxon>
        <taxon>Fungi</taxon>
        <taxon>Fungi incertae sedis</taxon>
        <taxon>Mucoromycota</taxon>
        <taxon>Glomeromycotina</taxon>
        <taxon>Glomeromycetes</taxon>
        <taxon>Archaeosporales</taxon>
        <taxon>Ambisporaceae</taxon>
        <taxon>Ambispora</taxon>
    </lineage>
</organism>
<keyword evidence="2" id="KW-1185">Reference proteome</keyword>
<protein>
    <submittedName>
        <fullName evidence="1">933_t:CDS:1</fullName>
    </submittedName>
</protein>
<dbReference type="Proteomes" id="UP000789831">
    <property type="component" value="Unassembled WGS sequence"/>
</dbReference>
<proteinExistence type="predicted"/>